<dbReference type="FunFam" id="3.10.450.10:FF:000009">
    <property type="entry name" value="Alpha-2-HS-glycoprotein 2"/>
    <property type="match status" value="1"/>
</dbReference>
<evidence type="ECO:0000256" key="4">
    <source>
        <dbReference type="ARBA" id="ARBA00022737"/>
    </source>
</evidence>
<evidence type="ECO:0000256" key="5">
    <source>
        <dbReference type="ARBA" id="ARBA00023157"/>
    </source>
</evidence>
<dbReference type="GO" id="GO:0072562">
    <property type="term" value="C:blood microparticle"/>
    <property type="evidence" value="ECO:0007669"/>
    <property type="project" value="TreeGrafter"/>
</dbReference>
<keyword evidence="2" id="KW-0964">Secreted</keyword>
<dbReference type="PANTHER" id="PTHR13814">
    <property type="entry name" value="FETUIN"/>
    <property type="match status" value="1"/>
</dbReference>
<evidence type="ECO:0000256" key="3">
    <source>
        <dbReference type="ARBA" id="ARBA00022729"/>
    </source>
</evidence>
<organism evidence="9 10">
    <name type="scientific">Atractosteus spatula</name>
    <name type="common">Alligator gar</name>
    <name type="synonym">Lepisosteus spatula</name>
    <dbReference type="NCBI Taxonomy" id="7917"/>
    <lineage>
        <taxon>Eukaryota</taxon>
        <taxon>Metazoa</taxon>
        <taxon>Chordata</taxon>
        <taxon>Craniata</taxon>
        <taxon>Vertebrata</taxon>
        <taxon>Euteleostomi</taxon>
        <taxon>Actinopterygii</taxon>
        <taxon>Neopterygii</taxon>
        <taxon>Holostei</taxon>
        <taxon>Semionotiformes</taxon>
        <taxon>Lepisosteidae</taxon>
        <taxon>Atractosteus</taxon>
    </lineage>
</organism>
<comment type="caution">
    <text evidence="9">The sequence shown here is derived from an EMBL/GenBank/DDBJ whole genome shotgun (WGS) entry which is preliminary data.</text>
</comment>
<keyword evidence="10" id="KW-1185">Reference proteome</keyword>
<dbReference type="CDD" id="cd00042">
    <property type="entry name" value="CY"/>
    <property type="match status" value="1"/>
</dbReference>
<feature type="non-terminal residue" evidence="9">
    <location>
        <position position="375"/>
    </location>
</feature>
<dbReference type="Pfam" id="PF00031">
    <property type="entry name" value="Cystatin"/>
    <property type="match status" value="1"/>
</dbReference>
<keyword evidence="6" id="KW-0325">Glycoprotein</keyword>
<proteinExistence type="predicted"/>
<dbReference type="EMBL" id="JAAWVO010058105">
    <property type="protein sequence ID" value="MBN3322042.1"/>
    <property type="molecule type" value="Genomic_DNA"/>
</dbReference>
<evidence type="ECO:0000256" key="1">
    <source>
        <dbReference type="ARBA" id="ARBA00004613"/>
    </source>
</evidence>
<evidence type="ECO:0000313" key="10">
    <source>
        <dbReference type="Proteomes" id="UP000736164"/>
    </source>
</evidence>
<feature type="domain" description="Cystatin fetuin-A-type" evidence="8">
    <location>
        <begin position="147"/>
        <end position="258"/>
    </location>
</feature>
<dbReference type="PANTHER" id="PTHR13814:SF6">
    <property type="entry name" value="ALPHA-2-HS-GLYCOPROTEIN"/>
    <property type="match status" value="1"/>
</dbReference>
<protein>
    <submittedName>
        <fullName evidence="9">FETUA protein</fullName>
    </submittedName>
</protein>
<dbReference type="GO" id="GO:0004869">
    <property type="term" value="F:cysteine-type endopeptidase inhibitor activity"/>
    <property type="evidence" value="ECO:0007669"/>
    <property type="project" value="InterPro"/>
</dbReference>
<dbReference type="FunFam" id="3.10.450.10:FF:000002">
    <property type="entry name" value="Kininogen 1"/>
    <property type="match status" value="1"/>
</dbReference>
<dbReference type="SUPFAM" id="SSF54403">
    <property type="entry name" value="Cystatin/monellin"/>
    <property type="match status" value="2"/>
</dbReference>
<dbReference type="InterPro" id="IPR025760">
    <property type="entry name" value="Cystatin_Fetuin_A"/>
</dbReference>
<keyword evidence="4" id="KW-0677">Repeat</keyword>
<feature type="chain" id="PRO_5035326774" evidence="7">
    <location>
        <begin position="19"/>
        <end position="375"/>
    </location>
</feature>
<accession>A0A8J7TFQ9</accession>
<feature type="non-terminal residue" evidence="9">
    <location>
        <position position="1"/>
    </location>
</feature>
<dbReference type="PROSITE" id="PS51529">
    <property type="entry name" value="CYSTATIN_FETUIN_A"/>
    <property type="match status" value="2"/>
</dbReference>
<evidence type="ECO:0000256" key="7">
    <source>
        <dbReference type="SAM" id="SignalP"/>
    </source>
</evidence>
<gene>
    <name evidence="9" type="primary">Ahsg</name>
    <name evidence="9" type="ORF">GTO95_0002310</name>
</gene>
<evidence type="ECO:0000256" key="2">
    <source>
        <dbReference type="ARBA" id="ARBA00022525"/>
    </source>
</evidence>
<feature type="domain" description="Cystatin fetuin-A-type" evidence="8">
    <location>
        <begin position="30"/>
        <end position="138"/>
    </location>
</feature>
<dbReference type="InterPro" id="IPR000010">
    <property type="entry name" value="Cystatin_dom"/>
</dbReference>
<dbReference type="SMART" id="SM00043">
    <property type="entry name" value="CY"/>
    <property type="match status" value="2"/>
</dbReference>
<reference evidence="9" key="1">
    <citation type="journal article" date="2021" name="Cell">
        <title>Tracing the genetic footprints of vertebrate landing in non-teleost ray-finned fishes.</title>
        <authorList>
            <person name="Bi X."/>
            <person name="Wang K."/>
            <person name="Yang L."/>
            <person name="Pan H."/>
            <person name="Jiang H."/>
            <person name="Wei Q."/>
            <person name="Fang M."/>
            <person name="Yu H."/>
            <person name="Zhu C."/>
            <person name="Cai Y."/>
            <person name="He Y."/>
            <person name="Gan X."/>
            <person name="Zeng H."/>
            <person name="Yu D."/>
            <person name="Zhu Y."/>
            <person name="Jiang H."/>
            <person name="Qiu Q."/>
            <person name="Yang H."/>
            <person name="Zhang Y.E."/>
            <person name="Wang W."/>
            <person name="Zhu M."/>
            <person name="He S."/>
            <person name="Zhang G."/>
        </authorList>
    </citation>
    <scope>NUCLEOTIDE SEQUENCE</scope>
    <source>
        <strain evidence="9">Allg_001</strain>
    </source>
</reference>
<evidence type="ECO:0000313" key="9">
    <source>
        <dbReference type="EMBL" id="MBN3322042.1"/>
    </source>
</evidence>
<dbReference type="InterPro" id="IPR046350">
    <property type="entry name" value="Cystatin_sf"/>
</dbReference>
<dbReference type="Proteomes" id="UP000736164">
    <property type="component" value="Unassembled WGS sequence"/>
</dbReference>
<comment type="subcellular location">
    <subcellularLocation>
        <location evidence="1">Secreted</location>
    </subcellularLocation>
</comment>
<dbReference type="GO" id="GO:0031012">
    <property type="term" value="C:extracellular matrix"/>
    <property type="evidence" value="ECO:0007669"/>
    <property type="project" value="TreeGrafter"/>
</dbReference>
<sequence length="375" mass="39067">METAGALAFLSLLAAAWAAGLPPGATLQGARFPPCDSAEAEAAALAAVDFINAHHHHGYKHTLNRIEEVRVLPRLPAGETYIMELDLLETKCHIVSPTPAQDCPVRPPVETKVEGDCDVILSKVDGVFTVTAYKCKSKPDSAEDVTRLCVGCPSLLPLNDTLALQAVTNSLTTFNAGPNETAHFELMEVGRLATQVVGGGPKYITEFAIVETNCTDLEAADPQAVCVPLSESLARHGFCTGSVLPGVPPEPVVTVDCDIFAAAGPEILIVSNDSQAVPAGPPAGPPVVHHHEQAGQRPHFHGFKHHQLTTVHGDVTPGLFSSESAEAVPASVPAQVVKREVAADPAAAPAPPAPAAPGQAAVPLPAVCPGRIRHF</sequence>
<feature type="signal peptide" evidence="7">
    <location>
        <begin position="1"/>
        <end position="18"/>
    </location>
</feature>
<evidence type="ECO:0000256" key="6">
    <source>
        <dbReference type="ARBA" id="ARBA00023180"/>
    </source>
</evidence>
<dbReference type="Gene3D" id="3.10.450.10">
    <property type="match status" value="2"/>
</dbReference>
<dbReference type="AlphaFoldDB" id="A0A8J7TFQ9"/>
<name>A0A8J7TFQ9_ATRSP</name>
<keyword evidence="5" id="KW-1015">Disulfide bond</keyword>
<keyword evidence="3 7" id="KW-0732">Signal</keyword>
<dbReference type="InterPro" id="IPR050735">
    <property type="entry name" value="Kininogen_Fetuin_HRG"/>
</dbReference>
<evidence type="ECO:0000259" key="8">
    <source>
        <dbReference type="PROSITE" id="PS51529"/>
    </source>
</evidence>